<dbReference type="GO" id="GO:0005737">
    <property type="term" value="C:cytoplasm"/>
    <property type="evidence" value="ECO:0007669"/>
    <property type="project" value="TreeGrafter"/>
</dbReference>
<dbReference type="Pfam" id="PF13855">
    <property type="entry name" value="LRR_8"/>
    <property type="match status" value="1"/>
</dbReference>
<dbReference type="InterPro" id="IPR001611">
    <property type="entry name" value="Leu-rich_rpt"/>
</dbReference>
<organism evidence="4">
    <name type="scientific">Triatoma infestans</name>
    <name type="common">Assassin bug</name>
    <dbReference type="NCBI Taxonomy" id="30076"/>
    <lineage>
        <taxon>Eukaryota</taxon>
        <taxon>Metazoa</taxon>
        <taxon>Ecdysozoa</taxon>
        <taxon>Arthropoda</taxon>
        <taxon>Hexapoda</taxon>
        <taxon>Insecta</taxon>
        <taxon>Pterygota</taxon>
        <taxon>Neoptera</taxon>
        <taxon>Paraneoptera</taxon>
        <taxon>Hemiptera</taxon>
        <taxon>Heteroptera</taxon>
        <taxon>Panheteroptera</taxon>
        <taxon>Cimicomorpha</taxon>
        <taxon>Reduviidae</taxon>
        <taxon>Triatominae</taxon>
        <taxon>Triatoma</taxon>
    </lineage>
</organism>
<name>A0A161MM15_TRIIF</name>
<dbReference type="InterPro" id="IPR003591">
    <property type="entry name" value="Leu-rich_rpt_typical-subtyp"/>
</dbReference>
<dbReference type="SUPFAM" id="SSF52058">
    <property type="entry name" value="L domain-like"/>
    <property type="match status" value="1"/>
</dbReference>
<dbReference type="EMBL" id="GEMB01002000">
    <property type="protein sequence ID" value="JAS01178.1"/>
    <property type="molecule type" value="Transcribed_RNA"/>
</dbReference>
<dbReference type="SMART" id="SM00369">
    <property type="entry name" value="LRR_TYP"/>
    <property type="match status" value="3"/>
</dbReference>
<evidence type="ECO:0000256" key="1">
    <source>
        <dbReference type="ARBA" id="ARBA00022614"/>
    </source>
</evidence>
<dbReference type="PANTHER" id="PTHR48051:SF42">
    <property type="entry name" value="LEUCINE-RICH REPEAT-CONTAINING PROTEIN 18-LIKE"/>
    <property type="match status" value="1"/>
</dbReference>
<protein>
    <submittedName>
        <fullName evidence="4">Leucine-rich repeat-containing protein 59</fullName>
    </submittedName>
</protein>
<dbReference type="Gene3D" id="3.80.10.10">
    <property type="entry name" value="Ribonuclease Inhibitor"/>
    <property type="match status" value="1"/>
</dbReference>
<feature type="region of interest" description="Disordered" evidence="3">
    <location>
        <begin position="159"/>
        <end position="191"/>
    </location>
</feature>
<reference evidence="4" key="1">
    <citation type="submission" date="2016-04" db="EMBL/GenBank/DDBJ databases">
        <authorList>
            <person name="Calderon-Fernandez G.M.Sr."/>
        </authorList>
    </citation>
    <scope>NUCLEOTIDE SEQUENCE</scope>
    <source>
        <strain evidence="4">Int1</strain>
        <tissue evidence="4">Integument</tissue>
    </source>
</reference>
<evidence type="ECO:0000256" key="3">
    <source>
        <dbReference type="SAM" id="MobiDB-lite"/>
    </source>
</evidence>
<evidence type="ECO:0000313" key="4">
    <source>
        <dbReference type="EMBL" id="JAS01178.1"/>
    </source>
</evidence>
<accession>A0A161MM15</accession>
<keyword evidence="2" id="KW-0677">Repeat</keyword>
<dbReference type="PANTHER" id="PTHR48051">
    <property type="match status" value="1"/>
</dbReference>
<feature type="compositionally biased region" description="Basic residues" evidence="3">
    <location>
        <begin position="179"/>
        <end position="189"/>
    </location>
</feature>
<proteinExistence type="predicted"/>
<sequence length="210" mass="24325">MVKKRNLKEHLTDDTLDLSLSELQSVPVKEIAAIPKATCLDLSSNQLTTLGLNFAPSLIHLVKLDLCRNQLTELPENFGLLVNLKYLDLYRNKLQTLPLSFCNLRHLRWLDLKENPLVPKMMQIAGPCLDAQGCQFAARNVVKFLGELNREVEAEKLQKEAHEKKQLEKELLEQAQEKRRPKKKKKRKTLPNWLKTIRKKFQKTVVPLQK</sequence>
<feature type="compositionally biased region" description="Basic and acidic residues" evidence="3">
    <location>
        <begin position="159"/>
        <end position="178"/>
    </location>
</feature>
<dbReference type="PROSITE" id="PS51450">
    <property type="entry name" value="LRR"/>
    <property type="match status" value="2"/>
</dbReference>
<reference evidence="4" key="2">
    <citation type="journal article" date="2017" name="J. Med. Entomol.">
        <title>Transcriptome Analysis of the Triatoma infestans (Hemiptera: Reduviidae) Integument.</title>
        <authorList>
            <person name="Calderon-Fernandez G.M."/>
            <person name="Moriconi D.E."/>
            <person name="Dulbecco A.B."/>
            <person name="Juarez M.P."/>
        </authorList>
    </citation>
    <scope>NUCLEOTIDE SEQUENCE</scope>
    <source>
        <strain evidence="4">Int1</strain>
        <tissue evidence="4">Integument</tissue>
    </source>
</reference>
<dbReference type="InterPro" id="IPR032675">
    <property type="entry name" value="LRR_dom_sf"/>
</dbReference>
<dbReference type="InterPro" id="IPR050216">
    <property type="entry name" value="LRR_domain-containing"/>
</dbReference>
<keyword evidence="1" id="KW-0433">Leucine-rich repeat</keyword>
<evidence type="ECO:0000256" key="2">
    <source>
        <dbReference type="ARBA" id="ARBA00022737"/>
    </source>
</evidence>
<dbReference type="AlphaFoldDB" id="A0A161MM15"/>